<evidence type="ECO:0000256" key="8">
    <source>
        <dbReference type="ARBA" id="ARBA00022989"/>
    </source>
</evidence>
<keyword evidence="16" id="KW-1185">Reference proteome</keyword>
<dbReference type="Pfam" id="PF00520">
    <property type="entry name" value="Ion_trans"/>
    <property type="match status" value="1"/>
</dbReference>
<gene>
    <name evidence="15" type="ORF">SAMN04488029_2423</name>
</gene>
<feature type="transmembrane region" description="Helical" evidence="13">
    <location>
        <begin position="126"/>
        <end position="144"/>
    </location>
</feature>
<evidence type="ECO:0000313" key="16">
    <source>
        <dbReference type="Proteomes" id="UP000192472"/>
    </source>
</evidence>
<evidence type="ECO:0000256" key="6">
    <source>
        <dbReference type="ARBA" id="ARBA00022882"/>
    </source>
</evidence>
<evidence type="ECO:0000313" key="15">
    <source>
        <dbReference type="EMBL" id="SMD35263.1"/>
    </source>
</evidence>
<evidence type="ECO:0000256" key="10">
    <source>
        <dbReference type="ARBA" id="ARBA00023136"/>
    </source>
</evidence>
<proteinExistence type="predicted"/>
<keyword evidence="6" id="KW-0851">Voltage-gated channel</keyword>
<keyword evidence="7" id="KW-0630">Potassium</keyword>
<evidence type="ECO:0000256" key="1">
    <source>
        <dbReference type="ARBA" id="ARBA00004141"/>
    </source>
</evidence>
<dbReference type="AlphaFoldDB" id="A0A1W2GF26"/>
<keyword evidence="10 13" id="KW-0472">Membrane</keyword>
<comment type="subcellular location">
    <subcellularLocation>
        <location evidence="1">Membrane</location>
        <topology evidence="1">Multi-pass membrane protein</topology>
    </subcellularLocation>
</comment>
<dbReference type="InterPro" id="IPR028325">
    <property type="entry name" value="VG_K_chnl"/>
</dbReference>
<evidence type="ECO:0000256" key="3">
    <source>
        <dbReference type="ARBA" id="ARBA00022538"/>
    </source>
</evidence>
<dbReference type="InterPro" id="IPR027359">
    <property type="entry name" value="Volt_channel_dom_sf"/>
</dbReference>
<dbReference type="PANTHER" id="PTHR11537">
    <property type="entry name" value="VOLTAGE-GATED POTASSIUM CHANNEL"/>
    <property type="match status" value="1"/>
</dbReference>
<sequence length="244" mass="28584">METEEYQKSPGFQNLLLVLSIYVVIELYVGTIVDYPEEFKETLSWIDFVICMLFLYDFFNGFFRSNDKWKYFKGNWIDLVSSIPTIEALRMGRIVRIIRILRVLRSAKYIFNAFSRKNSFNTFRNLMLISSMIILFFTLSFYHLEKNANPHITSMSDSLWWTTVTTITVGFLQDIPPVTVEGKFLSVALILLGMIMFSTLTGTITDYFIEDEDIQENINELKEKVESLEQKIDLMTSKIDQLNK</sequence>
<evidence type="ECO:0000256" key="9">
    <source>
        <dbReference type="ARBA" id="ARBA00023065"/>
    </source>
</evidence>
<accession>A0A1W2GF26</accession>
<keyword evidence="2" id="KW-0813">Transport</keyword>
<feature type="transmembrane region" description="Helical" evidence="13">
    <location>
        <begin position="184"/>
        <end position="209"/>
    </location>
</feature>
<evidence type="ECO:0000256" key="7">
    <source>
        <dbReference type="ARBA" id="ARBA00022958"/>
    </source>
</evidence>
<reference evidence="15 16" key="1">
    <citation type="submission" date="2017-04" db="EMBL/GenBank/DDBJ databases">
        <authorList>
            <person name="Afonso C.L."/>
            <person name="Miller P.J."/>
            <person name="Scott M.A."/>
            <person name="Spackman E."/>
            <person name="Goraichik I."/>
            <person name="Dimitrov K.M."/>
            <person name="Suarez D.L."/>
            <person name="Swayne D.E."/>
        </authorList>
    </citation>
    <scope>NUCLEOTIDE SEQUENCE [LARGE SCALE GENOMIC DNA]</scope>
    <source>
        <strain evidence="15 16">DSM 26133</strain>
    </source>
</reference>
<keyword evidence="8 13" id="KW-1133">Transmembrane helix</keyword>
<keyword evidence="11 15" id="KW-0407">Ion channel</keyword>
<dbReference type="SUPFAM" id="SSF81324">
    <property type="entry name" value="Voltage-gated potassium channels"/>
    <property type="match status" value="1"/>
</dbReference>
<name>A0A1W2GF26_REIFA</name>
<dbReference type="Proteomes" id="UP000192472">
    <property type="component" value="Unassembled WGS sequence"/>
</dbReference>
<keyword evidence="12" id="KW-0175">Coiled coil</keyword>
<evidence type="ECO:0000256" key="12">
    <source>
        <dbReference type="SAM" id="Coils"/>
    </source>
</evidence>
<feature type="transmembrane region" description="Helical" evidence="13">
    <location>
        <begin position="12"/>
        <end position="33"/>
    </location>
</feature>
<dbReference type="PRINTS" id="PR00169">
    <property type="entry name" value="KCHANNEL"/>
</dbReference>
<dbReference type="GO" id="GO:0005249">
    <property type="term" value="F:voltage-gated potassium channel activity"/>
    <property type="evidence" value="ECO:0007669"/>
    <property type="project" value="InterPro"/>
</dbReference>
<dbReference type="PANTHER" id="PTHR11537:SF254">
    <property type="entry name" value="POTASSIUM VOLTAGE-GATED CHANNEL PROTEIN SHAB"/>
    <property type="match status" value="1"/>
</dbReference>
<evidence type="ECO:0000256" key="13">
    <source>
        <dbReference type="SAM" id="Phobius"/>
    </source>
</evidence>
<dbReference type="GO" id="GO:0008076">
    <property type="term" value="C:voltage-gated potassium channel complex"/>
    <property type="evidence" value="ECO:0007669"/>
    <property type="project" value="InterPro"/>
</dbReference>
<keyword evidence="4 13" id="KW-0812">Transmembrane</keyword>
<dbReference type="Gene3D" id="1.20.120.350">
    <property type="entry name" value="Voltage-gated potassium channels. Chain C"/>
    <property type="match status" value="1"/>
</dbReference>
<dbReference type="EMBL" id="FWYF01000002">
    <property type="protein sequence ID" value="SMD35263.1"/>
    <property type="molecule type" value="Genomic_DNA"/>
</dbReference>
<dbReference type="OrthoDB" id="9799090at2"/>
<feature type="coiled-coil region" evidence="12">
    <location>
        <begin position="211"/>
        <end position="238"/>
    </location>
</feature>
<dbReference type="GO" id="GO:0001508">
    <property type="term" value="P:action potential"/>
    <property type="evidence" value="ECO:0007669"/>
    <property type="project" value="TreeGrafter"/>
</dbReference>
<evidence type="ECO:0000259" key="14">
    <source>
        <dbReference type="Pfam" id="PF00520"/>
    </source>
</evidence>
<dbReference type="STRING" id="692418.SAMN04488029_2423"/>
<evidence type="ECO:0000256" key="11">
    <source>
        <dbReference type="ARBA" id="ARBA00023303"/>
    </source>
</evidence>
<dbReference type="InterPro" id="IPR005821">
    <property type="entry name" value="Ion_trans_dom"/>
</dbReference>
<dbReference type="RefSeq" id="WP_084373068.1">
    <property type="nucleotide sequence ID" value="NZ_FWYF01000002.1"/>
</dbReference>
<dbReference type="Gene3D" id="1.10.287.70">
    <property type="match status" value="1"/>
</dbReference>
<evidence type="ECO:0000256" key="4">
    <source>
        <dbReference type="ARBA" id="ARBA00022692"/>
    </source>
</evidence>
<organism evidence="15 16">
    <name type="scientific">Reichenbachiella faecimaris</name>
    <dbReference type="NCBI Taxonomy" id="692418"/>
    <lineage>
        <taxon>Bacteria</taxon>
        <taxon>Pseudomonadati</taxon>
        <taxon>Bacteroidota</taxon>
        <taxon>Cytophagia</taxon>
        <taxon>Cytophagales</taxon>
        <taxon>Reichenbachiellaceae</taxon>
        <taxon>Reichenbachiella</taxon>
    </lineage>
</organism>
<keyword evidence="5" id="KW-0631">Potassium channel</keyword>
<keyword evidence="9" id="KW-0406">Ion transport</keyword>
<feature type="transmembrane region" description="Helical" evidence="13">
    <location>
        <begin position="45"/>
        <end position="63"/>
    </location>
</feature>
<feature type="domain" description="Ion transport" evidence="14">
    <location>
        <begin position="12"/>
        <end position="212"/>
    </location>
</feature>
<evidence type="ECO:0000256" key="5">
    <source>
        <dbReference type="ARBA" id="ARBA00022826"/>
    </source>
</evidence>
<protein>
    <submittedName>
        <fullName evidence="15">Voltage-gated potassium channel</fullName>
    </submittedName>
</protein>
<keyword evidence="3" id="KW-0633">Potassium transport</keyword>
<evidence type="ECO:0000256" key="2">
    <source>
        <dbReference type="ARBA" id="ARBA00022448"/>
    </source>
</evidence>